<comment type="caution">
    <text evidence="7">The sequence shown here is derived from an EMBL/GenBank/DDBJ whole genome shotgun (WGS) entry which is preliminary data.</text>
</comment>
<dbReference type="Proteomes" id="UP000319818">
    <property type="component" value="Unassembled WGS sequence"/>
</dbReference>
<evidence type="ECO:0000259" key="5">
    <source>
        <dbReference type="Pfam" id="PF00501"/>
    </source>
</evidence>
<dbReference type="InterPro" id="IPR045851">
    <property type="entry name" value="AMP-bd_C_sf"/>
</dbReference>
<accession>A0A543FQV3</accession>
<dbReference type="InterPro" id="IPR020845">
    <property type="entry name" value="AMP-binding_CS"/>
</dbReference>
<keyword evidence="3" id="KW-0547">Nucleotide-binding</keyword>
<proteinExistence type="inferred from homology"/>
<dbReference type="Gene3D" id="3.30.300.30">
    <property type="match status" value="1"/>
</dbReference>
<dbReference type="InterPro" id="IPR000873">
    <property type="entry name" value="AMP-dep_synth/lig_dom"/>
</dbReference>
<dbReference type="PANTHER" id="PTHR42921:SF1">
    <property type="entry name" value="ACETOACETYL-COA SYNTHETASE"/>
    <property type="match status" value="1"/>
</dbReference>
<dbReference type="Gene3D" id="3.40.50.12780">
    <property type="entry name" value="N-terminal domain of ligase-like"/>
    <property type="match status" value="1"/>
</dbReference>
<name>A0A543FQV3_9PSEU</name>
<evidence type="ECO:0000259" key="6">
    <source>
        <dbReference type="Pfam" id="PF16177"/>
    </source>
</evidence>
<dbReference type="Pfam" id="PF00501">
    <property type="entry name" value="AMP-binding"/>
    <property type="match status" value="1"/>
</dbReference>
<dbReference type="SUPFAM" id="SSF56801">
    <property type="entry name" value="Acetyl-CoA synthetase-like"/>
    <property type="match status" value="1"/>
</dbReference>
<keyword evidence="2" id="KW-0436">Ligase</keyword>
<dbReference type="Pfam" id="PF16177">
    <property type="entry name" value="ACAS_N"/>
    <property type="match status" value="1"/>
</dbReference>
<keyword evidence="4" id="KW-0067">ATP-binding</keyword>
<dbReference type="GO" id="GO:0005524">
    <property type="term" value="F:ATP binding"/>
    <property type="evidence" value="ECO:0007669"/>
    <property type="project" value="UniProtKB-KW"/>
</dbReference>
<evidence type="ECO:0000256" key="2">
    <source>
        <dbReference type="ARBA" id="ARBA00022598"/>
    </source>
</evidence>
<keyword evidence="8" id="KW-1185">Reference proteome</keyword>
<dbReference type="RefSeq" id="WP_211362471.1">
    <property type="nucleotide sequence ID" value="NZ_VFPH01000003.1"/>
</dbReference>
<evidence type="ECO:0000313" key="7">
    <source>
        <dbReference type="EMBL" id="TQM36206.1"/>
    </source>
</evidence>
<feature type="domain" description="AMP-dependent synthetase/ligase" evidence="5">
    <location>
        <begin position="105"/>
        <end position="469"/>
    </location>
</feature>
<dbReference type="InterPro" id="IPR042099">
    <property type="entry name" value="ANL_N_sf"/>
</dbReference>
<dbReference type="AlphaFoldDB" id="A0A543FQV3"/>
<dbReference type="GO" id="GO:0006629">
    <property type="term" value="P:lipid metabolic process"/>
    <property type="evidence" value="ECO:0007669"/>
    <property type="project" value="InterPro"/>
</dbReference>
<sequence length="653" mass="70553">MTGAEAPDVLWTPDPDHHGRLAEFTEWVREHRGVDAPDYATLHAWSVDDQEGFWSAVAEFLGVRFHAQPRAVLGRTEMPGAEWFPGATLNYAEHALAPGSDADLAVVFVREDGLEREVTRGELRDLVGRARAGLVRAGVGRGDRVVALAANSVETLAAFLAAASLGAIWSSCSPDFGARAVRDRFAQIEPTVLLAVDGYVYGGKRFDVRSTVQQLREELPTLATTVLVPYLDEAATLDGAVPWAEFTGTPGELAFEPVPFDHPLWVLYSSGTTGLPKGIVHGHGGIVLEHLKALGLQMELGPGERFFWFTTTGWMMWNLLIGGLLVEATVILFDGNPGHPDLGALWRLAERHRVTYFGTSAPFIQASLKAGLRPRDQFDLGSLRALGSTGAPLSVEGFRWVGEAVGEHVQICSVSGGTDVCAAFVGSAPNLPVWLGEISCASLGAAVVAYDEKGEELVDEVGELVITRPMPSMPVMFWNDPDGTRLREAYFDEFPGVWRHGDWVRRTPRGSFVIYGRSDSTLNRGGVRMGTADFYAVVEGFEQVLDSLVIDTTELGARDEGALLCFLVLAEGATLEEVEPALRRALRTELSPRHVPDRFVAVEAIPRTLNGKKCEVPVKKILAGVSPDRAVSRGALQNPDALGPFLALATGGS</sequence>
<dbReference type="NCBIfam" id="NF002937">
    <property type="entry name" value="PRK03584.1"/>
    <property type="match status" value="1"/>
</dbReference>
<gene>
    <name evidence="7" type="ORF">FB388_7661</name>
</gene>
<dbReference type="PANTHER" id="PTHR42921">
    <property type="entry name" value="ACETOACETYL-COA SYNTHETASE"/>
    <property type="match status" value="1"/>
</dbReference>
<evidence type="ECO:0000256" key="1">
    <source>
        <dbReference type="ARBA" id="ARBA00006432"/>
    </source>
</evidence>
<dbReference type="GO" id="GO:0030729">
    <property type="term" value="F:acetoacetate-CoA ligase activity"/>
    <property type="evidence" value="ECO:0007669"/>
    <property type="project" value="InterPro"/>
</dbReference>
<evidence type="ECO:0000256" key="4">
    <source>
        <dbReference type="ARBA" id="ARBA00022840"/>
    </source>
</evidence>
<feature type="domain" description="Acetyl-coenzyme A synthetase N-terminal" evidence="6">
    <location>
        <begin position="39"/>
        <end position="95"/>
    </location>
</feature>
<comment type="similarity">
    <text evidence="1">Belongs to the ATP-dependent AMP-binding enzyme family.</text>
</comment>
<dbReference type="PROSITE" id="PS00455">
    <property type="entry name" value="AMP_BINDING"/>
    <property type="match status" value="1"/>
</dbReference>
<dbReference type="NCBIfam" id="TIGR01217">
    <property type="entry name" value="ac_ac_CoA_syn"/>
    <property type="match status" value="1"/>
</dbReference>
<protein>
    <submittedName>
        <fullName evidence="7">Acetoacetyl-CoA synthetase</fullName>
    </submittedName>
</protein>
<reference evidence="7 8" key="1">
    <citation type="submission" date="2019-06" db="EMBL/GenBank/DDBJ databases">
        <title>Sequencing the genomes of 1000 actinobacteria strains.</title>
        <authorList>
            <person name="Klenk H.-P."/>
        </authorList>
    </citation>
    <scope>NUCLEOTIDE SEQUENCE [LARGE SCALE GENOMIC DNA]</scope>
    <source>
        <strain evidence="7 8">DSM 45511</strain>
    </source>
</reference>
<dbReference type="EMBL" id="VFPH01000003">
    <property type="protein sequence ID" value="TQM36206.1"/>
    <property type="molecule type" value="Genomic_DNA"/>
</dbReference>
<evidence type="ECO:0000256" key="3">
    <source>
        <dbReference type="ARBA" id="ARBA00022741"/>
    </source>
</evidence>
<organism evidence="7 8">
    <name type="scientific">Pseudonocardia cypriaca</name>
    <dbReference type="NCBI Taxonomy" id="882449"/>
    <lineage>
        <taxon>Bacteria</taxon>
        <taxon>Bacillati</taxon>
        <taxon>Actinomycetota</taxon>
        <taxon>Actinomycetes</taxon>
        <taxon>Pseudonocardiales</taxon>
        <taxon>Pseudonocardiaceae</taxon>
        <taxon>Pseudonocardia</taxon>
    </lineage>
</organism>
<evidence type="ECO:0000313" key="8">
    <source>
        <dbReference type="Proteomes" id="UP000319818"/>
    </source>
</evidence>
<dbReference type="InterPro" id="IPR005914">
    <property type="entry name" value="Acac_CoA_synth"/>
</dbReference>
<dbReference type="InterPro" id="IPR032387">
    <property type="entry name" value="ACAS_N"/>
</dbReference>